<reference evidence="2 3" key="1">
    <citation type="submission" date="2019-03" db="EMBL/GenBank/DDBJ databases">
        <title>First draft genome of Liparis tanakae, snailfish: a comprehensive survey of snailfish specific genes.</title>
        <authorList>
            <person name="Kim W."/>
            <person name="Song I."/>
            <person name="Jeong J.-H."/>
            <person name="Kim D."/>
            <person name="Kim S."/>
            <person name="Ryu S."/>
            <person name="Song J.Y."/>
            <person name="Lee S.K."/>
        </authorList>
    </citation>
    <scope>NUCLEOTIDE SEQUENCE [LARGE SCALE GENOMIC DNA]</scope>
    <source>
        <tissue evidence="2">Muscle</tissue>
    </source>
</reference>
<feature type="region of interest" description="Disordered" evidence="1">
    <location>
        <begin position="330"/>
        <end position="363"/>
    </location>
</feature>
<name>A0A4Z2GKB1_9TELE</name>
<gene>
    <name evidence="2" type="primary">jarid2b_1</name>
    <name evidence="2" type="ORF">EYF80_036127</name>
</gene>
<evidence type="ECO:0000313" key="3">
    <source>
        <dbReference type="Proteomes" id="UP000314294"/>
    </source>
</evidence>
<keyword evidence="3" id="KW-1185">Reference proteome</keyword>
<dbReference type="AlphaFoldDB" id="A0A4Z2GKB1"/>
<dbReference type="OrthoDB" id="8951118at2759"/>
<evidence type="ECO:0000313" key="2">
    <source>
        <dbReference type="EMBL" id="TNN53661.1"/>
    </source>
</evidence>
<organism evidence="2 3">
    <name type="scientific">Liparis tanakae</name>
    <name type="common">Tanaka's snailfish</name>
    <dbReference type="NCBI Taxonomy" id="230148"/>
    <lineage>
        <taxon>Eukaryota</taxon>
        <taxon>Metazoa</taxon>
        <taxon>Chordata</taxon>
        <taxon>Craniata</taxon>
        <taxon>Vertebrata</taxon>
        <taxon>Euteleostomi</taxon>
        <taxon>Actinopterygii</taxon>
        <taxon>Neopterygii</taxon>
        <taxon>Teleostei</taxon>
        <taxon>Neoteleostei</taxon>
        <taxon>Acanthomorphata</taxon>
        <taxon>Eupercaria</taxon>
        <taxon>Perciformes</taxon>
        <taxon>Cottioidei</taxon>
        <taxon>Cottales</taxon>
        <taxon>Liparidae</taxon>
        <taxon>Liparis</taxon>
    </lineage>
</organism>
<feature type="region of interest" description="Disordered" evidence="1">
    <location>
        <begin position="722"/>
        <end position="754"/>
    </location>
</feature>
<evidence type="ECO:0000256" key="1">
    <source>
        <dbReference type="SAM" id="MobiDB-lite"/>
    </source>
</evidence>
<feature type="region of interest" description="Disordered" evidence="1">
    <location>
        <begin position="634"/>
        <end position="659"/>
    </location>
</feature>
<sequence>MSTNRPKRNIIKKKYDISDGMPWCEERLVRKVLFLSLREFKDTHRATHKHLHIHTRASTNGRYQRKTQELPKTTQTRSSVLALQQRTTQHIHMTLRSHKMQNARTLPDSRCAETEKHAHAAQHEHAVKTTSTTESTRAPARKLRSHAATGLRDCVVGGISRCQSVLSASWSWSLQTHLHQRRPASIHRHKDDPASKRPRLQAQRKFAQSPPSSPGPAVSMTPAQSNHAHSLAVVTCLTRSRPKTEDFLSFLCLRGSAALPSNMAFLASGQAKEPSGAQHLTSRLSTNQRTAVEGKTMRIFSRTTAKQDFKSLRGRPRGCAAVSSFCPLTSRTQRRRRERREKEEQEEQEEQEQQRRRKMREGAERHLLRPRQLSLQVATVSRLSEQKNSCVRSVPTLKPSKGMGSRRSPRPCTKLSNTCEPRIQETNSIHLSRHSRYQLPRNQHLPLHHQMVSDYYSNPKTFGVLQNSGRHSSRTPLLTNGPVISTLSENPGVLRSSRRRRGLPPDTGPTLLNRFPSDGSSSKKCTTVQCNNGPSKRKILQREEKCDKNESHIGEITGSHNDELKRDPCCSVGEMTLESGSCVGEDLQGTINVGELSLTLQPSKERANLADIITNCDLRPVSEDACMHAREKKLRRNVRASSTTPKPITRTADPRSVARAAAVRTTVTKAVLSSVTTTHVRTDPPASYSAKHTHKGPSKGTRKNVTKCISQVSGYSIHISKGAAKDTSEKTNGGLTEDSAPVSSRSSTSNCSVKGLSQTKFTTSAIKTRTSPRTLLKR</sequence>
<feature type="region of interest" description="Disordered" evidence="1">
    <location>
        <begin position="467"/>
        <end position="533"/>
    </location>
</feature>
<proteinExistence type="predicted"/>
<comment type="caution">
    <text evidence="2">The sequence shown here is derived from an EMBL/GenBank/DDBJ whole genome shotgun (WGS) entry which is preliminary data.</text>
</comment>
<feature type="region of interest" description="Disordered" evidence="1">
    <location>
        <begin position="181"/>
        <end position="224"/>
    </location>
</feature>
<feature type="region of interest" description="Disordered" evidence="1">
    <location>
        <begin position="676"/>
        <end position="704"/>
    </location>
</feature>
<feature type="compositionally biased region" description="Basic and acidic residues" evidence="1">
    <location>
        <begin position="118"/>
        <end position="127"/>
    </location>
</feature>
<feature type="region of interest" description="Disordered" evidence="1">
    <location>
        <begin position="391"/>
        <end position="417"/>
    </location>
</feature>
<feature type="region of interest" description="Disordered" evidence="1">
    <location>
        <begin position="118"/>
        <end position="147"/>
    </location>
</feature>
<feature type="compositionally biased region" description="Polar residues" evidence="1">
    <location>
        <begin position="467"/>
        <end position="489"/>
    </location>
</feature>
<dbReference type="EMBL" id="SRLO01000509">
    <property type="protein sequence ID" value="TNN53661.1"/>
    <property type="molecule type" value="Genomic_DNA"/>
</dbReference>
<dbReference type="Proteomes" id="UP000314294">
    <property type="component" value="Unassembled WGS sequence"/>
</dbReference>
<accession>A0A4Z2GKB1</accession>
<feature type="compositionally biased region" description="Basic residues" evidence="1">
    <location>
        <begin position="691"/>
        <end position="704"/>
    </location>
</feature>
<feature type="region of interest" description="Disordered" evidence="1">
    <location>
        <begin position="57"/>
        <end position="76"/>
    </location>
</feature>
<feature type="compositionally biased region" description="Low complexity" evidence="1">
    <location>
        <begin position="743"/>
        <end position="752"/>
    </location>
</feature>
<feature type="compositionally biased region" description="Polar residues" evidence="1">
    <location>
        <begin position="518"/>
        <end position="533"/>
    </location>
</feature>
<protein>
    <submittedName>
        <fullName evidence="2">Protein Jumonji</fullName>
    </submittedName>
</protein>